<evidence type="ECO:0000256" key="1">
    <source>
        <dbReference type="SAM" id="Phobius"/>
    </source>
</evidence>
<dbReference type="EMBL" id="JAMZED010000068">
    <property type="protein sequence ID" value="MCR6506274.1"/>
    <property type="molecule type" value="Genomic_DNA"/>
</dbReference>
<reference evidence="2" key="1">
    <citation type="journal article" date="2022" name="Arch. Microbiol.">
        <title>Bacteroides muris sp. nov. isolated from the cecum of wild-derived house mice.</title>
        <authorList>
            <person name="Fokt H."/>
            <person name="Unni R."/>
            <person name="Repnik U."/>
            <person name="Schmitz R.A."/>
            <person name="Bramkamp M."/>
            <person name="Baines J.F."/>
            <person name="Unterweger D."/>
        </authorList>
    </citation>
    <scope>NUCLEOTIDE SEQUENCE</scope>
    <source>
        <strain evidence="2">KH365_2</strain>
    </source>
</reference>
<dbReference type="RefSeq" id="WP_195658429.1">
    <property type="nucleotide sequence ID" value="NZ_JAMZED010000068.1"/>
</dbReference>
<keyword evidence="3" id="KW-1185">Reference proteome</keyword>
<accession>A0A9X2NVZ2</accession>
<protein>
    <submittedName>
        <fullName evidence="2">Uncharacterized protein</fullName>
    </submittedName>
</protein>
<sequence length="221" mass="25427">MKKILKFIMAVLPIIISVIALIISYLSYYTSKQSFEYGISKDMIIHTPAIKEKIDSLELSFNLNNDNSELQGICITLPNSIQEKPIFVNTKPINLSKHYLEQLAKNYLYEFVEAKDSVVIVGTFAIPIIIDYSAIAYGFPQTLRENRLLVFNLHFCDNILDLSFSNTYLISRCGYPLKNHTFYTGVFSSPLEEKIKKQDQIDIQELLKGQLDEITHNFKQK</sequence>
<keyword evidence="1" id="KW-1133">Transmembrane helix</keyword>
<comment type="caution">
    <text evidence="2">The sequence shown here is derived from an EMBL/GenBank/DDBJ whole genome shotgun (WGS) entry which is preliminary data.</text>
</comment>
<dbReference type="Proteomes" id="UP001143192">
    <property type="component" value="Unassembled WGS sequence"/>
</dbReference>
<dbReference type="AlphaFoldDB" id="A0A9X2NVZ2"/>
<proteinExistence type="predicted"/>
<organism evidence="2 3">
    <name type="scientific">Bacteroides muris</name>
    <name type="common">ex Fokt et al. 2023</name>
    <dbReference type="NCBI Taxonomy" id="2937417"/>
    <lineage>
        <taxon>Bacteria</taxon>
        <taxon>Pseudomonadati</taxon>
        <taxon>Bacteroidota</taxon>
        <taxon>Bacteroidia</taxon>
        <taxon>Bacteroidales</taxon>
        <taxon>Bacteroidaceae</taxon>
        <taxon>Bacteroides</taxon>
    </lineage>
</organism>
<reference evidence="2" key="2">
    <citation type="submission" date="2022-04" db="EMBL/GenBank/DDBJ databases">
        <authorList>
            <person name="Fokt H."/>
            <person name="Baines J."/>
        </authorList>
    </citation>
    <scope>NUCLEOTIDE SEQUENCE</scope>
    <source>
        <strain evidence="2">KH365_2</strain>
    </source>
</reference>
<evidence type="ECO:0000313" key="3">
    <source>
        <dbReference type="Proteomes" id="UP001143192"/>
    </source>
</evidence>
<feature type="transmembrane region" description="Helical" evidence="1">
    <location>
        <begin position="118"/>
        <end position="139"/>
    </location>
</feature>
<feature type="transmembrane region" description="Helical" evidence="1">
    <location>
        <begin position="7"/>
        <end position="28"/>
    </location>
</feature>
<evidence type="ECO:0000313" key="2">
    <source>
        <dbReference type="EMBL" id="MCR6506274.1"/>
    </source>
</evidence>
<keyword evidence="1" id="KW-0472">Membrane</keyword>
<keyword evidence="1" id="KW-0812">Transmembrane</keyword>
<name>A0A9X2NVZ2_9BACE</name>
<gene>
    <name evidence="2" type="ORF">M1B79_16820</name>
</gene>